<organism evidence="2 3">
    <name type="scientific">Pleuronectes platessa</name>
    <name type="common">European plaice</name>
    <dbReference type="NCBI Taxonomy" id="8262"/>
    <lineage>
        <taxon>Eukaryota</taxon>
        <taxon>Metazoa</taxon>
        <taxon>Chordata</taxon>
        <taxon>Craniata</taxon>
        <taxon>Vertebrata</taxon>
        <taxon>Euteleostomi</taxon>
        <taxon>Actinopterygii</taxon>
        <taxon>Neopterygii</taxon>
        <taxon>Teleostei</taxon>
        <taxon>Neoteleostei</taxon>
        <taxon>Acanthomorphata</taxon>
        <taxon>Carangaria</taxon>
        <taxon>Pleuronectiformes</taxon>
        <taxon>Pleuronectoidei</taxon>
        <taxon>Pleuronectidae</taxon>
        <taxon>Pleuronectes</taxon>
    </lineage>
</organism>
<evidence type="ECO:0000313" key="3">
    <source>
        <dbReference type="Proteomes" id="UP001153269"/>
    </source>
</evidence>
<protein>
    <submittedName>
        <fullName evidence="2">Uncharacterized protein</fullName>
    </submittedName>
</protein>
<comment type="caution">
    <text evidence="2">The sequence shown here is derived from an EMBL/GenBank/DDBJ whole genome shotgun (WGS) entry which is preliminary data.</text>
</comment>
<evidence type="ECO:0000313" key="2">
    <source>
        <dbReference type="EMBL" id="CAB1412446.1"/>
    </source>
</evidence>
<accession>A0A9N7TGQ7</accession>
<feature type="compositionally biased region" description="Low complexity" evidence="1">
    <location>
        <begin position="119"/>
        <end position="130"/>
    </location>
</feature>
<dbReference type="AlphaFoldDB" id="A0A9N7TGQ7"/>
<evidence type="ECO:0000256" key="1">
    <source>
        <dbReference type="SAM" id="MobiDB-lite"/>
    </source>
</evidence>
<proteinExistence type="predicted"/>
<dbReference type="Proteomes" id="UP001153269">
    <property type="component" value="Unassembled WGS sequence"/>
</dbReference>
<gene>
    <name evidence="2" type="ORF">PLEPLA_LOCUS138</name>
</gene>
<feature type="region of interest" description="Disordered" evidence="1">
    <location>
        <begin position="117"/>
        <end position="136"/>
    </location>
</feature>
<sequence>MSNLAKVYSSSGAPLHSLYFYTSFDETLIALSEPSGRLFIKGGHEGERGGGWRCPPDKSACAGSHCLVQPGSTRVPQFRVGTWQAPLSNRAVCTRPQTSLLPRLILHRCPCQDEPLGLASSSSPASPSSSRAGKQGDAWGLLSEQCGGPQMSFPRDTAEALGYSQAPDYSLGLGCSEGAEGCEWGGNTEYENGINVATPKVMRVPREQLVWRSCRPRPPFKILSGCAGFSQAG</sequence>
<dbReference type="EMBL" id="CADEAL010000002">
    <property type="protein sequence ID" value="CAB1412446.1"/>
    <property type="molecule type" value="Genomic_DNA"/>
</dbReference>
<name>A0A9N7TGQ7_PLEPL</name>
<reference evidence="2" key="1">
    <citation type="submission" date="2020-03" db="EMBL/GenBank/DDBJ databases">
        <authorList>
            <person name="Weist P."/>
        </authorList>
    </citation>
    <scope>NUCLEOTIDE SEQUENCE</scope>
</reference>
<keyword evidence="3" id="KW-1185">Reference proteome</keyword>